<dbReference type="RefSeq" id="WP_087331894.1">
    <property type="nucleotide sequence ID" value="NZ_CAXVJK010000006.1"/>
</dbReference>
<protein>
    <recommendedName>
        <fullName evidence="1">Abortive phage infection protein C-terminal domain-containing protein</fullName>
    </recommendedName>
</protein>
<evidence type="ECO:0000259" key="1">
    <source>
        <dbReference type="Pfam" id="PF10592"/>
    </source>
</evidence>
<evidence type="ECO:0000313" key="2">
    <source>
        <dbReference type="EMBL" id="OUN57292.1"/>
    </source>
</evidence>
<gene>
    <name evidence="2" type="ORF">B5G17_02740</name>
</gene>
<evidence type="ECO:0000313" key="3">
    <source>
        <dbReference type="Proteomes" id="UP000196329"/>
    </source>
</evidence>
<feature type="domain" description="Abortive phage infection protein C-terminal" evidence="1">
    <location>
        <begin position="273"/>
        <end position="562"/>
    </location>
</feature>
<organism evidence="2 3">
    <name type="scientific">Bacteroides uniformis</name>
    <dbReference type="NCBI Taxonomy" id="820"/>
    <lineage>
        <taxon>Bacteria</taxon>
        <taxon>Pseudomonadati</taxon>
        <taxon>Bacteroidota</taxon>
        <taxon>Bacteroidia</taxon>
        <taxon>Bacteroidales</taxon>
        <taxon>Bacteroidaceae</taxon>
        <taxon>Bacteroides</taxon>
    </lineage>
</organism>
<dbReference type="Proteomes" id="UP000196329">
    <property type="component" value="Unassembled WGS sequence"/>
</dbReference>
<accession>A0A1Y3V852</accession>
<dbReference type="EMBL" id="NFHS01000001">
    <property type="protein sequence ID" value="OUN57292.1"/>
    <property type="molecule type" value="Genomic_DNA"/>
</dbReference>
<name>A0A1Y3V852_BACUN</name>
<dbReference type="Pfam" id="PF10592">
    <property type="entry name" value="AIPR"/>
    <property type="match status" value="1"/>
</dbReference>
<proteinExistence type="predicted"/>
<dbReference type="AlphaFoldDB" id="A0A1Y3V852"/>
<sequence length="686" mass="79333">MIKDLILKKCFADFLEAWQLKEKSDISEATKFEMFANYVILSQDDLDTFVGHPELLEFCSTGGGDDAKMDGIGIKINDQLVGSIDDINQIVERNKKIHVEFFLIQSKERTDFDSSAVNTFGIGVKNFFSEPLFPENDKIKTIRELKDYIFSEEKVYRKLSANPSVRIFYVFCGETPNDEHTKAVKELLIRGLKSCPDCLGEISMDIIDGKSIIERCKSLENDFNVELNIKDIIPLTVQNNVRIKKAYAFTCEATELLKLLTKSEDGSLRRSLFNSNVRDYLGNTGSVNSEIEHTIATEPEMFLMCNNGITIVCSDFIQIRDKIVSIDNPQIVNGCQTCSTIFLQRNNDSLQNVQVLVKLICTDDNSITTKIVRGTNKQNQVLEESFETTKPFHQKIEDYFEAKCDAIKLHYERRNKQYTSIPTITRYQIVNLRVLTQSFVAMFLQKPYEAHRHEAILLQKYAPKDERNRLIYNSDHSPYMYYIAALTWYVFEMAFRNNTIVEKKKIRPYMAHLYYIFTFTTGQYPLNSSCTVQAMEKFCSKLEKNLLSDDFGETLKKVISTFKKSVTEWVKSGKSEFAIKDSKEFTDLITQNAREVFVNKTSQLDTADVVINKQQWLEGEILSTIFKERWFAFIKTSECDENVYFDKRSYKGPERNLVPGKKVRFLLDSKKENNEILYFATKVEIL</sequence>
<comment type="caution">
    <text evidence="2">The sequence shown here is derived from an EMBL/GenBank/DDBJ whole genome shotgun (WGS) entry which is preliminary data.</text>
</comment>
<dbReference type="InterPro" id="IPR018891">
    <property type="entry name" value="AIPR_C"/>
</dbReference>
<reference evidence="3" key="1">
    <citation type="submission" date="2017-04" db="EMBL/GenBank/DDBJ databases">
        <title>Function of individual gut microbiota members based on whole genome sequencing of pure cultures obtained from chicken caecum.</title>
        <authorList>
            <person name="Medvecky M."/>
            <person name="Cejkova D."/>
            <person name="Polansky O."/>
            <person name="Karasova D."/>
            <person name="Kubasova T."/>
            <person name="Cizek A."/>
            <person name="Rychlik I."/>
        </authorList>
    </citation>
    <scope>NUCLEOTIDE SEQUENCE [LARGE SCALE GENOMIC DNA]</scope>
    <source>
        <strain evidence="3">An67</strain>
    </source>
</reference>